<keyword evidence="7" id="KW-1185">Reference proteome</keyword>
<dbReference type="PANTHER" id="PTHR46233">
    <property type="entry name" value="HYDROXYACYLGLUTATHIONE HYDROLASE GLOC"/>
    <property type="match status" value="1"/>
</dbReference>
<evidence type="ECO:0000259" key="5">
    <source>
        <dbReference type="SMART" id="SM00849"/>
    </source>
</evidence>
<dbReference type="InterPro" id="IPR051453">
    <property type="entry name" value="MBL_Glyoxalase_II"/>
</dbReference>
<dbReference type="InterPro" id="IPR036866">
    <property type="entry name" value="RibonucZ/Hydroxyglut_hydro"/>
</dbReference>
<evidence type="ECO:0000256" key="3">
    <source>
        <dbReference type="ARBA" id="ARBA00022801"/>
    </source>
</evidence>
<reference evidence="6 7" key="1">
    <citation type="submission" date="2016-10" db="EMBL/GenBank/DDBJ databases">
        <authorList>
            <person name="de Groot N.N."/>
        </authorList>
    </citation>
    <scope>NUCLEOTIDE SEQUENCE [LARGE SCALE GENOMIC DNA]</scope>
    <source>
        <strain evidence="6 7">DSM 18978</strain>
    </source>
</reference>
<dbReference type="RefSeq" id="WP_091544129.1">
    <property type="nucleotide sequence ID" value="NZ_FMUS01000017.1"/>
</dbReference>
<dbReference type="SMART" id="SM00849">
    <property type="entry name" value="Lactamase_B"/>
    <property type="match status" value="1"/>
</dbReference>
<evidence type="ECO:0000313" key="6">
    <source>
        <dbReference type="EMBL" id="SCY81912.1"/>
    </source>
</evidence>
<evidence type="ECO:0000256" key="4">
    <source>
        <dbReference type="ARBA" id="ARBA00022833"/>
    </source>
</evidence>
<dbReference type="Gene3D" id="3.60.15.10">
    <property type="entry name" value="Ribonuclease Z/Hydroxyacylglutathione hydrolase-like"/>
    <property type="match status" value="1"/>
</dbReference>
<gene>
    <name evidence="6" type="ORF">SAMN03080606_02600</name>
</gene>
<proteinExistence type="predicted"/>
<evidence type="ECO:0000256" key="2">
    <source>
        <dbReference type="ARBA" id="ARBA00022723"/>
    </source>
</evidence>
<dbReference type="GO" id="GO:0046872">
    <property type="term" value="F:metal ion binding"/>
    <property type="evidence" value="ECO:0007669"/>
    <property type="project" value="UniProtKB-KW"/>
</dbReference>
<keyword evidence="4" id="KW-0862">Zinc</keyword>
<dbReference type="SUPFAM" id="SSF56281">
    <property type="entry name" value="Metallo-hydrolase/oxidoreductase"/>
    <property type="match status" value="1"/>
</dbReference>
<dbReference type="GO" id="GO:0016787">
    <property type="term" value="F:hydrolase activity"/>
    <property type="evidence" value="ECO:0007669"/>
    <property type="project" value="UniProtKB-KW"/>
</dbReference>
<protein>
    <submittedName>
        <fullName evidence="6">Glyoxylase, beta-lactamase superfamily II</fullName>
    </submittedName>
</protein>
<keyword evidence="2" id="KW-0479">Metal-binding</keyword>
<dbReference type="OrthoDB" id="9802248at2"/>
<evidence type="ECO:0000256" key="1">
    <source>
        <dbReference type="ARBA" id="ARBA00001947"/>
    </source>
</evidence>
<sequence>MKIQRIIVGINETNTYILHDENTMAALIIDPGDEGKTIMRYIDRNSLNPMGIVLTHYHHDHTGAAEELKNKYNCPIYAHKKEAKGLQDPEINRSISVRRKIISITPEKLVIEGDVISIDEIALEVIHTPGHTPGGISLKVKGSNIVFTGDTIFSDDLGRTDLEGGSEEALKKTITNKVSRWSNDTVIYPGHGEISTMAAVKGRNIQYLK</sequence>
<organism evidence="6 7">
    <name type="scientific">Alkaliphilus peptidifermentans DSM 18978</name>
    <dbReference type="NCBI Taxonomy" id="1120976"/>
    <lineage>
        <taxon>Bacteria</taxon>
        <taxon>Bacillati</taxon>
        <taxon>Bacillota</taxon>
        <taxon>Clostridia</taxon>
        <taxon>Peptostreptococcales</taxon>
        <taxon>Natronincolaceae</taxon>
        <taxon>Alkaliphilus</taxon>
    </lineage>
</organism>
<dbReference type="AlphaFoldDB" id="A0A1G5J0U6"/>
<name>A0A1G5J0U6_9FIRM</name>
<dbReference type="EMBL" id="FMUS01000017">
    <property type="protein sequence ID" value="SCY81912.1"/>
    <property type="molecule type" value="Genomic_DNA"/>
</dbReference>
<keyword evidence="3" id="KW-0378">Hydrolase</keyword>
<dbReference type="Proteomes" id="UP000198636">
    <property type="component" value="Unassembled WGS sequence"/>
</dbReference>
<dbReference type="PANTHER" id="PTHR46233:SF3">
    <property type="entry name" value="HYDROXYACYLGLUTATHIONE HYDROLASE GLOC"/>
    <property type="match status" value="1"/>
</dbReference>
<comment type="cofactor">
    <cofactor evidence="1">
        <name>Zn(2+)</name>
        <dbReference type="ChEBI" id="CHEBI:29105"/>
    </cofactor>
</comment>
<dbReference type="InterPro" id="IPR001279">
    <property type="entry name" value="Metallo-B-lactamas"/>
</dbReference>
<feature type="domain" description="Metallo-beta-lactamase" evidence="5">
    <location>
        <begin position="12"/>
        <end position="191"/>
    </location>
</feature>
<dbReference type="STRING" id="1120976.SAMN03080606_02600"/>
<dbReference type="Pfam" id="PF00753">
    <property type="entry name" value="Lactamase_B"/>
    <property type="match status" value="1"/>
</dbReference>
<dbReference type="CDD" id="cd06262">
    <property type="entry name" value="metallo-hydrolase-like_MBL-fold"/>
    <property type="match status" value="1"/>
</dbReference>
<evidence type="ECO:0000313" key="7">
    <source>
        <dbReference type="Proteomes" id="UP000198636"/>
    </source>
</evidence>
<accession>A0A1G5J0U6</accession>